<evidence type="ECO:0000313" key="3">
    <source>
        <dbReference type="Proteomes" id="UP000233276"/>
    </source>
</evidence>
<proteinExistence type="predicted"/>
<evidence type="ECO:0000259" key="1">
    <source>
        <dbReference type="PROSITE" id="PS51384"/>
    </source>
</evidence>
<feature type="domain" description="FAD-binding FR-type" evidence="1">
    <location>
        <begin position="16"/>
        <end position="140"/>
    </location>
</feature>
<dbReference type="InterPro" id="IPR039261">
    <property type="entry name" value="FNR_nucleotide-bd"/>
</dbReference>
<dbReference type="Pfam" id="PF04954">
    <property type="entry name" value="SIP"/>
    <property type="match status" value="1"/>
</dbReference>
<dbReference type="KEGG" id="mhos:CXR34_03555"/>
<gene>
    <name evidence="2" type="ORF">CXR34_03555</name>
</gene>
<dbReference type="Gene3D" id="3.40.50.80">
    <property type="entry name" value="Nucleotide-binding domain of ferredoxin-NADP reductase (FNR) module"/>
    <property type="match status" value="1"/>
</dbReference>
<protein>
    <submittedName>
        <fullName evidence="2">Siderophore-interacting protein</fullName>
    </submittedName>
</protein>
<accession>A0A2K9DNA5</accession>
<dbReference type="PANTHER" id="PTHR30157:SF0">
    <property type="entry name" value="NADPH-DEPENDENT FERRIC-CHELATE REDUCTASE"/>
    <property type="match status" value="1"/>
</dbReference>
<dbReference type="AlphaFoldDB" id="A0A2K9DNA5"/>
<name>A0A2K9DNA5_9MICO</name>
<dbReference type="Pfam" id="PF08021">
    <property type="entry name" value="FAD_binding_9"/>
    <property type="match status" value="1"/>
</dbReference>
<dbReference type="InterPro" id="IPR017938">
    <property type="entry name" value="Riboflavin_synthase-like_b-brl"/>
</dbReference>
<dbReference type="Gene3D" id="2.40.30.10">
    <property type="entry name" value="Translation factors"/>
    <property type="match status" value="1"/>
</dbReference>
<sequence length="271" mass="28979">MTATPAFRLERRPLELRFRRAQLTARQWLTPAYVRVRVSGADLRGFDSPGADDHLRLFFPDAPPASLEELRAAPSREYTPLAWDAEEGWLDIEFALHGAENGAENGADGGDNGVAAAWARDAEPGAAIGVGGPRGSMVLTGRPDGWLLAGDETAVPAMRRFAHLMDADAVGRILVESSDEAHELPIAAPPGVIVEQVHRGGAAAGVALAHRLDALGAADRPAGDVFGFVAAEQGIVRPGRALLVERWGLPADRIVVKGYWKRGESEYHAPH</sequence>
<dbReference type="Proteomes" id="UP000233276">
    <property type="component" value="Chromosome"/>
</dbReference>
<dbReference type="InterPro" id="IPR007037">
    <property type="entry name" value="SIP_rossman_dom"/>
</dbReference>
<reference evidence="2 3" key="1">
    <citation type="submission" date="2017-12" db="EMBL/GenBank/DDBJ databases">
        <title>Isolation and characterization of estrogens degradatiion strain Microbacterium hominis SJTG1.</title>
        <authorList>
            <person name="Xiong W."/>
            <person name="Yin C."/>
            <person name="Zheng D."/>
            <person name="Liang R."/>
        </authorList>
    </citation>
    <scope>NUCLEOTIDE SEQUENCE [LARGE SCALE GENOMIC DNA]</scope>
    <source>
        <strain evidence="2 3">SJTG1</strain>
    </source>
</reference>
<dbReference type="GO" id="GO:0016491">
    <property type="term" value="F:oxidoreductase activity"/>
    <property type="evidence" value="ECO:0007669"/>
    <property type="project" value="InterPro"/>
</dbReference>
<organism evidence="2 3">
    <name type="scientific">Microbacterium hominis</name>
    <dbReference type="NCBI Taxonomy" id="162426"/>
    <lineage>
        <taxon>Bacteria</taxon>
        <taxon>Bacillati</taxon>
        <taxon>Actinomycetota</taxon>
        <taxon>Actinomycetes</taxon>
        <taxon>Micrococcales</taxon>
        <taxon>Microbacteriaceae</taxon>
        <taxon>Microbacterium</taxon>
    </lineage>
</organism>
<dbReference type="InterPro" id="IPR039374">
    <property type="entry name" value="SIP_fam"/>
</dbReference>
<dbReference type="PROSITE" id="PS51384">
    <property type="entry name" value="FAD_FR"/>
    <property type="match status" value="1"/>
</dbReference>
<dbReference type="PANTHER" id="PTHR30157">
    <property type="entry name" value="FERRIC REDUCTASE, NADPH-DEPENDENT"/>
    <property type="match status" value="1"/>
</dbReference>
<dbReference type="EMBL" id="CP025299">
    <property type="protein sequence ID" value="AUG28626.1"/>
    <property type="molecule type" value="Genomic_DNA"/>
</dbReference>
<evidence type="ECO:0000313" key="2">
    <source>
        <dbReference type="EMBL" id="AUG28626.1"/>
    </source>
</evidence>
<dbReference type="InterPro" id="IPR017927">
    <property type="entry name" value="FAD-bd_FR_type"/>
</dbReference>
<dbReference type="CDD" id="cd06193">
    <property type="entry name" value="siderophore_interacting"/>
    <property type="match status" value="1"/>
</dbReference>
<dbReference type="SUPFAM" id="SSF63380">
    <property type="entry name" value="Riboflavin synthase domain-like"/>
    <property type="match status" value="1"/>
</dbReference>
<dbReference type="RefSeq" id="WP_101305578.1">
    <property type="nucleotide sequence ID" value="NZ_CP025299.1"/>
</dbReference>
<dbReference type="InterPro" id="IPR013113">
    <property type="entry name" value="SIP_FAD-bd"/>
</dbReference>